<gene>
    <name evidence="6" type="ORF">SAMN05443665_103755</name>
</gene>
<reference evidence="6 7" key="1">
    <citation type="submission" date="2017-06" db="EMBL/GenBank/DDBJ databases">
        <authorList>
            <person name="Kim H.J."/>
            <person name="Triplett B.A."/>
        </authorList>
    </citation>
    <scope>NUCLEOTIDE SEQUENCE [LARGE SCALE GENOMIC DNA]</scope>
    <source>
        <strain evidence="6 7">DSM 44715</strain>
    </source>
</reference>
<dbReference type="SUPFAM" id="SSF53850">
    <property type="entry name" value="Periplasmic binding protein-like II"/>
    <property type="match status" value="1"/>
</dbReference>
<evidence type="ECO:0000256" key="4">
    <source>
        <dbReference type="SAM" id="SignalP"/>
    </source>
</evidence>
<dbReference type="SMART" id="SM00062">
    <property type="entry name" value="PBPb"/>
    <property type="match status" value="1"/>
</dbReference>
<evidence type="ECO:0000313" key="6">
    <source>
        <dbReference type="EMBL" id="SNT51117.1"/>
    </source>
</evidence>
<evidence type="ECO:0000259" key="5">
    <source>
        <dbReference type="SMART" id="SM00062"/>
    </source>
</evidence>
<dbReference type="AlphaFoldDB" id="A0A239N808"/>
<dbReference type="Gene3D" id="3.40.190.10">
    <property type="entry name" value="Periplasmic binding protein-like II"/>
    <property type="match status" value="2"/>
</dbReference>
<dbReference type="OrthoDB" id="506623at2"/>
<keyword evidence="7" id="KW-1185">Reference proteome</keyword>
<sequence length="353" mass="38029">MIINARRRRRAPLVAPVLAPLLAVLLAVAGCALESDGEGGGEDADGLKVVKVGYLHTVAVDTHLWLGQVNGTFQKHGLKLEPVKFDTGIAESQALSGGSIDVAVMGAVAANFPARGQGKVFLLNDIEYDTAQLWVREDSGIGSLADLAGKKVATTQGTTAHVFLHNALKTEKIDPGKVSIVNSPMPAAVNAFISGAVPAVALWVPFDLQVKKNLPGARLLTSAGKYYPQAAIPGGWVARNSFYDKDKDTLKKIAAAWLEVNDTLVGDPDGSLRKVHEQAYRNDAPFEQIKHDFGFEKTFTGEQWAAHYRDGTAAGWLGRTTRTFVELGGLPEYKEPSSYFDPQIFLSAYEEAR</sequence>
<dbReference type="GO" id="GO:0042597">
    <property type="term" value="C:periplasmic space"/>
    <property type="evidence" value="ECO:0007669"/>
    <property type="project" value="UniProtKB-SubCell"/>
</dbReference>
<comment type="subcellular location">
    <subcellularLocation>
        <location evidence="1">Periplasm</location>
    </subcellularLocation>
</comment>
<dbReference type="PANTHER" id="PTHR30024:SF47">
    <property type="entry name" value="TAURINE-BINDING PERIPLASMIC PROTEIN"/>
    <property type="match status" value="1"/>
</dbReference>
<keyword evidence="3 4" id="KW-0732">Signal</keyword>
<feature type="signal peptide" evidence="4">
    <location>
        <begin position="1"/>
        <end position="29"/>
    </location>
</feature>
<organism evidence="6 7">
    <name type="scientific">Actinomadura meyerae</name>
    <dbReference type="NCBI Taxonomy" id="240840"/>
    <lineage>
        <taxon>Bacteria</taxon>
        <taxon>Bacillati</taxon>
        <taxon>Actinomycetota</taxon>
        <taxon>Actinomycetes</taxon>
        <taxon>Streptosporangiales</taxon>
        <taxon>Thermomonosporaceae</taxon>
        <taxon>Actinomadura</taxon>
    </lineage>
</organism>
<dbReference type="Pfam" id="PF09084">
    <property type="entry name" value="NMT1"/>
    <property type="match status" value="1"/>
</dbReference>
<dbReference type="InterPro" id="IPR001638">
    <property type="entry name" value="Solute-binding_3/MltF_N"/>
</dbReference>
<proteinExistence type="inferred from homology"/>
<name>A0A239N808_9ACTN</name>
<evidence type="ECO:0000313" key="7">
    <source>
        <dbReference type="Proteomes" id="UP000198318"/>
    </source>
</evidence>
<dbReference type="RefSeq" id="WP_089329512.1">
    <property type="nucleotide sequence ID" value="NZ_FZOR01000037.1"/>
</dbReference>
<dbReference type="EMBL" id="FZOR01000037">
    <property type="protein sequence ID" value="SNT51117.1"/>
    <property type="molecule type" value="Genomic_DNA"/>
</dbReference>
<dbReference type="Proteomes" id="UP000198318">
    <property type="component" value="Unassembled WGS sequence"/>
</dbReference>
<comment type="similarity">
    <text evidence="2">Belongs to the bacterial solute-binding protein SsuA/TauA family.</text>
</comment>
<evidence type="ECO:0000256" key="2">
    <source>
        <dbReference type="ARBA" id="ARBA00010742"/>
    </source>
</evidence>
<protein>
    <submittedName>
        <fullName evidence="6">NitT/TauT family transport system substrate-binding protein</fullName>
    </submittedName>
</protein>
<dbReference type="InterPro" id="IPR015168">
    <property type="entry name" value="SsuA/THI5"/>
</dbReference>
<dbReference type="PANTHER" id="PTHR30024">
    <property type="entry name" value="ALIPHATIC SULFONATES-BINDING PROTEIN-RELATED"/>
    <property type="match status" value="1"/>
</dbReference>
<feature type="domain" description="Solute-binding protein family 3/N-terminal" evidence="5">
    <location>
        <begin position="55"/>
        <end position="261"/>
    </location>
</feature>
<accession>A0A239N808</accession>
<dbReference type="PROSITE" id="PS51257">
    <property type="entry name" value="PROKAR_LIPOPROTEIN"/>
    <property type="match status" value="1"/>
</dbReference>
<evidence type="ECO:0000256" key="3">
    <source>
        <dbReference type="ARBA" id="ARBA00022729"/>
    </source>
</evidence>
<evidence type="ECO:0000256" key="1">
    <source>
        <dbReference type="ARBA" id="ARBA00004418"/>
    </source>
</evidence>
<feature type="chain" id="PRO_5039069319" evidence="4">
    <location>
        <begin position="30"/>
        <end position="353"/>
    </location>
</feature>